<dbReference type="PANTHER" id="PTHR45947:SF3">
    <property type="entry name" value="SULFOQUINOVOSYL TRANSFERASE SQD2"/>
    <property type="match status" value="1"/>
</dbReference>
<dbReference type="InterPro" id="IPR050194">
    <property type="entry name" value="Glycosyltransferase_grp1"/>
</dbReference>
<protein>
    <recommendedName>
        <fullName evidence="2">Glycosyl transferase family 1 domain-containing protein</fullName>
    </recommendedName>
</protein>
<comment type="caution">
    <text evidence="3">The sequence shown here is derived from an EMBL/GenBank/DDBJ whole genome shotgun (WGS) entry which is preliminary data.</text>
</comment>
<dbReference type="Pfam" id="PF00534">
    <property type="entry name" value="Glycos_transf_1"/>
    <property type="match status" value="1"/>
</dbReference>
<dbReference type="Proteomes" id="UP000636960">
    <property type="component" value="Unassembled WGS sequence"/>
</dbReference>
<keyword evidence="4" id="KW-1185">Reference proteome</keyword>
<name>A0A919KC51_9ACTN</name>
<dbReference type="SUPFAM" id="SSF53756">
    <property type="entry name" value="UDP-Glycosyltransferase/glycogen phosphorylase"/>
    <property type="match status" value="1"/>
</dbReference>
<dbReference type="EMBL" id="BOMV01000091">
    <property type="protein sequence ID" value="GIF00812.1"/>
    <property type="molecule type" value="Genomic_DNA"/>
</dbReference>
<dbReference type="AlphaFoldDB" id="A0A919KC51"/>
<keyword evidence="1" id="KW-0808">Transferase</keyword>
<feature type="domain" description="Glycosyl transferase family 1" evidence="2">
    <location>
        <begin position="1"/>
        <end position="58"/>
    </location>
</feature>
<dbReference type="PANTHER" id="PTHR45947">
    <property type="entry name" value="SULFOQUINOVOSYL TRANSFERASE SQD2"/>
    <property type="match status" value="1"/>
</dbReference>
<dbReference type="GO" id="GO:0016757">
    <property type="term" value="F:glycosyltransferase activity"/>
    <property type="evidence" value="ECO:0007669"/>
    <property type="project" value="InterPro"/>
</dbReference>
<evidence type="ECO:0000259" key="2">
    <source>
        <dbReference type="Pfam" id="PF00534"/>
    </source>
</evidence>
<proteinExistence type="predicted"/>
<evidence type="ECO:0000313" key="3">
    <source>
        <dbReference type="EMBL" id="GIF00812.1"/>
    </source>
</evidence>
<gene>
    <name evidence="3" type="ORF">Ari01nite_82760</name>
</gene>
<evidence type="ECO:0000256" key="1">
    <source>
        <dbReference type="ARBA" id="ARBA00022679"/>
    </source>
</evidence>
<dbReference type="Gene3D" id="3.40.50.2000">
    <property type="entry name" value="Glycogen Phosphorylase B"/>
    <property type="match status" value="2"/>
</dbReference>
<dbReference type="InterPro" id="IPR001296">
    <property type="entry name" value="Glyco_trans_1"/>
</dbReference>
<reference evidence="3" key="1">
    <citation type="submission" date="2021-01" db="EMBL/GenBank/DDBJ databases">
        <title>Whole genome shotgun sequence of Actinoplanes rishiriensis NBRC 108556.</title>
        <authorList>
            <person name="Komaki H."/>
            <person name="Tamura T."/>
        </authorList>
    </citation>
    <scope>NUCLEOTIDE SEQUENCE</scope>
    <source>
        <strain evidence="3">NBRC 108556</strain>
    </source>
</reference>
<organism evidence="3 4">
    <name type="scientific">Paractinoplanes rishiriensis</name>
    <dbReference type="NCBI Taxonomy" id="1050105"/>
    <lineage>
        <taxon>Bacteria</taxon>
        <taxon>Bacillati</taxon>
        <taxon>Actinomycetota</taxon>
        <taxon>Actinomycetes</taxon>
        <taxon>Micromonosporales</taxon>
        <taxon>Micromonosporaceae</taxon>
        <taxon>Paractinoplanes</taxon>
    </lineage>
</organism>
<evidence type="ECO:0000313" key="4">
    <source>
        <dbReference type="Proteomes" id="UP000636960"/>
    </source>
</evidence>
<accession>A0A919KC51</accession>
<sequence length="90" mass="9284">MASGLPVLGADASALPHLVRDDHNGYLFPPGDPAALADRLVAVLSDPSRAELMGKRSRVLAEQHDIGATVAAFEAVYGEVAVPAARLVPA</sequence>